<organism evidence="1 2">
    <name type="scientific">Vermiconidia calcicola</name>
    <dbReference type="NCBI Taxonomy" id="1690605"/>
    <lineage>
        <taxon>Eukaryota</taxon>
        <taxon>Fungi</taxon>
        <taxon>Dikarya</taxon>
        <taxon>Ascomycota</taxon>
        <taxon>Pezizomycotina</taxon>
        <taxon>Dothideomycetes</taxon>
        <taxon>Dothideomycetidae</taxon>
        <taxon>Mycosphaerellales</taxon>
        <taxon>Extremaceae</taxon>
        <taxon>Vermiconidia</taxon>
    </lineage>
</organism>
<protein>
    <submittedName>
        <fullName evidence="1">Uncharacterized protein</fullName>
    </submittedName>
</protein>
<dbReference type="EMBL" id="JAUTXU010000015">
    <property type="protein sequence ID" value="KAK3721911.1"/>
    <property type="molecule type" value="Genomic_DNA"/>
</dbReference>
<sequence>MQSTRFLASSMLRQQAASSMLRNRAAPVLRMQPTRSLRLQATPKMRAAKEREDHAAHTISQRLRKLKRVPPELIPLGVVLGIAIAAAGYSLINTLFRDKTLRLTRSGPQVVSNEH</sequence>
<proteinExistence type="predicted"/>
<comment type="caution">
    <text evidence="1">The sequence shown here is derived from an EMBL/GenBank/DDBJ whole genome shotgun (WGS) entry which is preliminary data.</text>
</comment>
<keyword evidence="2" id="KW-1185">Reference proteome</keyword>
<dbReference type="Proteomes" id="UP001281147">
    <property type="component" value="Unassembled WGS sequence"/>
</dbReference>
<gene>
    <name evidence="1" type="ORF">LTR37_002727</name>
</gene>
<reference evidence="1" key="1">
    <citation type="submission" date="2023-07" db="EMBL/GenBank/DDBJ databases">
        <title>Black Yeasts Isolated from many extreme environments.</title>
        <authorList>
            <person name="Coleine C."/>
            <person name="Stajich J.E."/>
            <person name="Selbmann L."/>
        </authorList>
    </citation>
    <scope>NUCLEOTIDE SEQUENCE</scope>
    <source>
        <strain evidence="1">CCFEE 5714</strain>
    </source>
</reference>
<evidence type="ECO:0000313" key="1">
    <source>
        <dbReference type="EMBL" id="KAK3721911.1"/>
    </source>
</evidence>
<name>A0ACC3NS15_9PEZI</name>
<evidence type="ECO:0000313" key="2">
    <source>
        <dbReference type="Proteomes" id="UP001281147"/>
    </source>
</evidence>
<accession>A0ACC3NS15</accession>